<reference evidence="1 2" key="1">
    <citation type="submission" date="2021-05" db="EMBL/GenBank/DDBJ databases">
        <title>Genome Assembly of Synthetic Allotetraploid Brassica napus Reveals Homoeologous Exchanges between Subgenomes.</title>
        <authorList>
            <person name="Davis J.T."/>
        </authorList>
    </citation>
    <scope>NUCLEOTIDE SEQUENCE [LARGE SCALE GENOMIC DNA]</scope>
    <source>
        <strain evidence="2">cv. Da-Ae</strain>
        <tissue evidence="1">Seedling</tissue>
    </source>
</reference>
<dbReference type="Proteomes" id="UP000824890">
    <property type="component" value="Unassembled WGS sequence"/>
</dbReference>
<evidence type="ECO:0000313" key="2">
    <source>
        <dbReference type="Proteomes" id="UP000824890"/>
    </source>
</evidence>
<protein>
    <submittedName>
        <fullName evidence="1">Uncharacterized protein</fullName>
    </submittedName>
</protein>
<accession>A0ABQ8DMW4</accession>
<name>A0ABQ8DMW4_BRANA</name>
<organism evidence="1 2">
    <name type="scientific">Brassica napus</name>
    <name type="common">Rape</name>
    <dbReference type="NCBI Taxonomy" id="3708"/>
    <lineage>
        <taxon>Eukaryota</taxon>
        <taxon>Viridiplantae</taxon>
        <taxon>Streptophyta</taxon>
        <taxon>Embryophyta</taxon>
        <taxon>Tracheophyta</taxon>
        <taxon>Spermatophyta</taxon>
        <taxon>Magnoliopsida</taxon>
        <taxon>eudicotyledons</taxon>
        <taxon>Gunneridae</taxon>
        <taxon>Pentapetalae</taxon>
        <taxon>rosids</taxon>
        <taxon>malvids</taxon>
        <taxon>Brassicales</taxon>
        <taxon>Brassicaceae</taxon>
        <taxon>Brassiceae</taxon>
        <taxon>Brassica</taxon>
    </lineage>
</organism>
<keyword evidence="2" id="KW-1185">Reference proteome</keyword>
<sequence length="163" mass="18231">MKLNYLGSTGTPVVNVTKSTISATNALSKFPQQQDAFVQRQASKTQHEVSCVSKKKKFPIHSQTHFSAGIQPFNNNKTVAGKHAEEHTSMRHIIPRLHRVNYHISLSLKRYIKGLHHGICVCSSPKSRDSRITDLATRHGTASNNEQCGFEFVPSRQLLPKSQ</sequence>
<dbReference type="EMBL" id="JAGKQM010000004">
    <property type="protein sequence ID" value="KAH0929830.1"/>
    <property type="molecule type" value="Genomic_DNA"/>
</dbReference>
<comment type="caution">
    <text evidence="1">The sequence shown here is derived from an EMBL/GenBank/DDBJ whole genome shotgun (WGS) entry which is preliminary data.</text>
</comment>
<feature type="non-terminal residue" evidence="1">
    <location>
        <position position="163"/>
    </location>
</feature>
<gene>
    <name evidence="1" type="ORF">HID58_015557</name>
</gene>
<proteinExistence type="predicted"/>
<evidence type="ECO:0000313" key="1">
    <source>
        <dbReference type="EMBL" id="KAH0929830.1"/>
    </source>
</evidence>